<dbReference type="Proteomes" id="UP000230304">
    <property type="component" value="Unassembled WGS sequence"/>
</dbReference>
<comment type="similarity">
    <text evidence="1">Belongs to the RelE toxin family.</text>
</comment>
<evidence type="ECO:0000313" key="4">
    <source>
        <dbReference type="Proteomes" id="UP000230304"/>
    </source>
</evidence>
<dbReference type="NCBIfam" id="TIGR02385">
    <property type="entry name" value="RelE_StbE"/>
    <property type="match status" value="1"/>
</dbReference>
<dbReference type="Pfam" id="PF05016">
    <property type="entry name" value="ParE_toxin"/>
    <property type="match status" value="1"/>
</dbReference>
<dbReference type="AlphaFoldDB" id="A0A2M7D813"/>
<reference evidence="4" key="1">
    <citation type="submission" date="2017-09" db="EMBL/GenBank/DDBJ databases">
        <title>Depth-based differentiation of microbial function through sediment-hosted aquifers and enrichment of novel symbionts in the deep terrestrial subsurface.</title>
        <authorList>
            <person name="Probst A.J."/>
            <person name="Ladd B."/>
            <person name="Jarett J.K."/>
            <person name="Geller-Mcgrath D.E."/>
            <person name="Sieber C.M.K."/>
            <person name="Emerson J.B."/>
            <person name="Anantharaman K."/>
            <person name="Thomas B.C."/>
            <person name="Malmstrom R."/>
            <person name="Stieglmeier M."/>
            <person name="Klingl A."/>
            <person name="Woyke T."/>
            <person name="Ryan C.M."/>
            <person name="Banfield J.F."/>
        </authorList>
    </citation>
    <scope>NUCLEOTIDE SEQUENCE [LARGE SCALE GENOMIC DNA]</scope>
</reference>
<evidence type="ECO:0000256" key="1">
    <source>
        <dbReference type="ARBA" id="ARBA00006226"/>
    </source>
</evidence>
<organism evidence="3 4">
    <name type="scientific">Candidatus Nealsonbacteria bacterium CG02_land_8_20_14_3_00_40_11</name>
    <dbReference type="NCBI Taxonomy" id="1974700"/>
    <lineage>
        <taxon>Bacteria</taxon>
        <taxon>Candidatus Nealsoniibacteriota</taxon>
    </lineage>
</organism>
<sequence length="84" mass="10193">MEYQIKFEPEVKKELAKIPKRYQEKILCILPDLIKNPFQGKKLHGKLEGVYSYRIWPYRITYKIYKNLLLVVILHIGQRQGIYR</sequence>
<dbReference type="EMBL" id="PEUA01000035">
    <property type="protein sequence ID" value="PIV42803.1"/>
    <property type="molecule type" value="Genomic_DNA"/>
</dbReference>
<dbReference type="PANTHER" id="PTHR35601:SF1">
    <property type="entry name" value="TOXIN RELE"/>
    <property type="match status" value="1"/>
</dbReference>
<keyword evidence="2" id="KW-1277">Toxin-antitoxin system</keyword>
<protein>
    <submittedName>
        <fullName evidence="3">Type II toxin-antitoxin system mRNA interferase toxin, RelE/StbE family</fullName>
    </submittedName>
</protein>
<name>A0A2M7D813_9BACT</name>
<dbReference type="SUPFAM" id="SSF143011">
    <property type="entry name" value="RelE-like"/>
    <property type="match status" value="1"/>
</dbReference>
<accession>A0A2M7D813</accession>
<comment type="caution">
    <text evidence="3">The sequence shown here is derived from an EMBL/GenBank/DDBJ whole genome shotgun (WGS) entry which is preliminary data.</text>
</comment>
<dbReference type="InterPro" id="IPR035093">
    <property type="entry name" value="RelE/ParE_toxin_dom_sf"/>
</dbReference>
<evidence type="ECO:0000256" key="2">
    <source>
        <dbReference type="ARBA" id="ARBA00022649"/>
    </source>
</evidence>
<gene>
    <name evidence="3" type="ORF">COS26_01570</name>
</gene>
<dbReference type="PANTHER" id="PTHR35601">
    <property type="entry name" value="TOXIN RELE"/>
    <property type="match status" value="1"/>
</dbReference>
<dbReference type="InterPro" id="IPR007712">
    <property type="entry name" value="RelE/ParE_toxin"/>
</dbReference>
<proteinExistence type="inferred from homology"/>
<dbReference type="Gene3D" id="3.30.2310.20">
    <property type="entry name" value="RelE-like"/>
    <property type="match status" value="1"/>
</dbReference>
<evidence type="ECO:0000313" key="3">
    <source>
        <dbReference type="EMBL" id="PIV42803.1"/>
    </source>
</evidence>